<comment type="catalytic activity">
    <reaction evidence="1">
        <text>Hydrolyzes the link between N-acetylmuramoyl residues and L-amino acid residues in certain cell-wall glycopeptides.</text>
        <dbReference type="EC" id="3.5.1.28"/>
    </reaction>
</comment>
<accession>A0ABP9WST3</accession>
<evidence type="ECO:0000256" key="4">
    <source>
        <dbReference type="ARBA" id="ARBA00007553"/>
    </source>
</evidence>
<organism evidence="14 15">
    <name type="scientific">Microbulbifer aestuariivivens</name>
    <dbReference type="NCBI Taxonomy" id="1908308"/>
    <lineage>
        <taxon>Bacteria</taxon>
        <taxon>Pseudomonadati</taxon>
        <taxon>Pseudomonadota</taxon>
        <taxon>Gammaproteobacteria</taxon>
        <taxon>Cellvibrionales</taxon>
        <taxon>Microbulbiferaceae</taxon>
        <taxon>Microbulbifer</taxon>
    </lineage>
</organism>
<keyword evidence="9" id="KW-0862">Zinc</keyword>
<evidence type="ECO:0000313" key="15">
    <source>
        <dbReference type="Proteomes" id="UP001408594"/>
    </source>
</evidence>
<dbReference type="CDD" id="cd06583">
    <property type="entry name" value="PGRP"/>
    <property type="match status" value="1"/>
</dbReference>
<sequence>MEVERSNMQYQVENGWLSGARRVPSPHCNDRPDGAAIDLLVIHSISLPPGQYGGPYIDDFFQGHLDTSAHPYFEEIGALQVSAHLLIDREGVVTQYVPFDRRAWHAGQSEFCGRSNCNDFSIGIELEGIDTDTYTDAQYSVLAEVAAAIMAAYPGVGPDTITGHSDIAPGRKLDPGPGFLWQRFYRALDGVRGQRPEDAR</sequence>
<dbReference type="EMBL" id="BAABRT010000028">
    <property type="protein sequence ID" value="GAA5526155.1"/>
    <property type="molecule type" value="Genomic_DNA"/>
</dbReference>
<dbReference type="PANTHER" id="PTHR30417:SF4">
    <property type="entry name" value="1,6-ANHYDRO-N-ACETYLMURAMYL-L-ALANINE AMIDASE AMPD"/>
    <property type="match status" value="1"/>
</dbReference>
<keyword evidence="6" id="KW-0963">Cytoplasm</keyword>
<comment type="cofactor">
    <cofactor evidence="2">
        <name>Zn(2+)</name>
        <dbReference type="ChEBI" id="CHEBI:29105"/>
    </cofactor>
</comment>
<dbReference type="PANTHER" id="PTHR30417">
    <property type="entry name" value="N-ACETYLMURAMOYL-L-ALANINE AMIDASE AMID"/>
    <property type="match status" value="1"/>
</dbReference>
<dbReference type="EC" id="3.5.1.28" evidence="5"/>
<evidence type="ECO:0000256" key="12">
    <source>
        <dbReference type="ARBA" id="ARBA00042615"/>
    </source>
</evidence>
<dbReference type="InterPro" id="IPR036505">
    <property type="entry name" value="Amidase/PGRP_sf"/>
</dbReference>
<dbReference type="RefSeq" id="WP_345552397.1">
    <property type="nucleotide sequence ID" value="NZ_BAABRT010000028.1"/>
</dbReference>
<dbReference type="SUPFAM" id="SSF55846">
    <property type="entry name" value="N-acetylmuramoyl-L-alanine amidase-like"/>
    <property type="match status" value="1"/>
</dbReference>
<keyword evidence="8" id="KW-0378">Hydrolase</keyword>
<protein>
    <recommendedName>
        <fullName evidence="11">1,6-anhydro-N-acetylmuramyl-L-alanine amidase AmpD</fullName>
        <ecNumber evidence="5">3.5.1.28</ecNumber>
    </recommendedName>
    <alternativeName>
        <fullName evidence="12">N-acetylmuramoyl-L-alanine amidase</fullName>
    </alternativeName>
</protein>
<evidence type="ECO:0000256" key="11">
    <source>
        <dbReference type="ARBA" id="ARBA00039257"/>
    </source>
</evidence>
<comment type="similarity">
    <text evidence="4">Belongs to the N-acetylmuramoyl-L-alanine amidase 2 family.</text>
</comment>
<keyword evidence="7" id="KW-0479">Metal-binding</keyword>
<comment type="subcellular location">
    <subcellularLocation>
        <location evidence="3">Cytoplasm</location>
    </subcellularLocation>
</comment>
<dbReference type="InterPro" id="IPR051206">
    <property type="entry name" value="NAMLAA_amidase_2"/>
</dbReference>
<proteinExistence type="inferred from homology"/>
<keyword evidence="10" id="KW-0961">Cell wall biogenesis/degradation</keyword>
<evidence type="ECO:0000256" key="2">
    <source>
        <dbReference type="ARBA" id="ARBA00001947"/>
    </source>
</evidence>
<dbReference type="Pfam" id="PF01510">
    <property type="entry name" value="Amidase_2"/>
    <property type="match status" value="1"/>
</dbReference>
<dbReference type="SMART" id="SM00644">
    <property type="entry name" value="Ami_2"/>
    <property type="match status" value="1"/>
</dbReference>
<evidence type="ECO:0000259" key="13">
    <source>
        <dbReference type="SMART" id="SM00644"/>
    </source>
</evidence>
<reference evidence="14 15" key="1">
    <citation type="submission" date="2024-02" db="EMBL/GenBank/DDBJ databases">
        <title>Microbulbifer aestuariivivens NBRC 112533.</title>
        <authorList>
            <person name="Ichikawa N."/>
            <person name="Katano-Makiyama Y."/>
            <person name="Hidaka K."/>
        </authorList>
    </citation>
    <scope>NUCLEOTIDE SEQUENCE [LARGE SCALE GENOMIC DNA]</scope>
    <source>
        <strain evidence="14 15">NBRC 112533</strain>
    </source>
</reference>
<evidence type="ECO:0000256" key="7">
    <source>
        <dbReference type="ARBA" id="ARBA00022723"/>
    </source>
</evidence>
<dbReference type="Proteomes" id="UP001408594">
    <property type="component" value="Unassembled WGS sequence"/>
</dbReference>
<dbReference type="Gene3D" id="3.40.80.10">
    <property type="entry name" value="Peptidoglycan recognition protein-like"/>
    <property type="match status" value="1"/>
</dbReference>
<comment type="caution">
    <text evidence="14">The sequence shown here is derived from an EMBL/GenBank/DDBJ whole genome shotgun (WGS) entry which is preliminary data.</text>
</comment>
<evidence type="ECO:0000256" key="5">
    <source>
        <dbReference type="ARBA" id="ARBA00011901"/>
    </source>
</evidence>
<dbReference type="InterPro" id="IPR002502">
    <property type="entry name" value="Amidase_domain"/>
</dbReference>
<evidence type="ECO:0000256" key="8">
    <source>
        <dbReference type="ARBA" id="ARBA00022801"/>
    </source>
</evidence>
<evidence type="ECO:0000256" key="6">
    <source>
        <dbReference type="ARBA" id="ARBA00022490"/>
    </source>
</evidence>
<keyword evidence="15" id="KW-1185">Reference proteome</keyword>
<dbReference type="NCBIfam" id="NF008758">
    <property type="entry name" value="PRK11789.1"/>
    <property type="match status" value="1"/>
</dbReference>
<evidence type="ECO:0000256" key="10">
    <source>
        <dbReference type="ARBA" id="ARBA00023316"/>
    </source>
</evidence>
<feature type="domain" description="N-acetylmuramoyl-L-alanine amidase" evidence="13">
    <location>
        <begin position="25"/>
        <end position="176"/>
    </location>
</feature>
<gene>
    <name evidence="14" type="primary">ampD</name>
    <name evidence="14" type="ORF">Maes01_02750</name>
</gene>
<evidence type="ECO:0000256" key="9">
    <source>
        <dbReference type="ARBA" id="ARBA00022833"/>
    </source>
</evidence>
<name>A0ABP9WST3_9GAMM</name>
<evidence type="ECO:0000313" key="14">
    <source>
        <dbReference type="EMBL" id="GAA5526155.1"/>
    </source>
</evidence>
<evidence type="ECO:0000256" key="3">
    <source>
        <dbReference type="ARBA" id="ARBA00004496"/>
    </source>
</evidence>
<evidence type="ECO:0000256" key="1">
    <source>
        <dbReference type="ARBA" id="ARBA00001561"/>
    </source>
</evidence>